<feature type="compositionally biased region" description="Polar residues" evidence="2">
    <location>
        <begin position="245"/>
        <end position="259"/>
    </location>
</feature>
<dbReference type="OrthoDB" id="5298023at2"/>
<dbReference type="Proteomes" id="UP000315439">
    <property type="component" value="Unassembled WGS sequence"/>
</dbReference>
<proteinExistence type="predicted"/>
<feature type="region of interest" description="Disordered" evidence="2">
    <location>
        <begin position="235"/>
        <end position="259"/>
    </location>
</feature>
<dbReference type="Pfam" id="PF12804">
    <property type="entry name" value="NTP_transf_3"/>
    <property type="match status" value="1"/>
</dbReference>
<comment type="caution">
    <text evidence="4">The sequence shown here is derived from an EMBL/GenBank/DDBJ whole genome shotgun (WGS) entry which is preliminary data.</text>
</comment>
<evidence type="ECO:0000313" key="4">
    <source>
        <dbReference type="EMBL" id="TQV85046.1"/>
    </source>
</evidence>
<feature type="region of interest" description="Disordered" evidence="2">
    <location>
        <begin position="1"/>
        <end position="20"/>
    </location>
</feature>
<keyword evidence="1" id="KW-0460">Magnesium</keyword>
<feature type="domain" description="MobA-like NTP transferase" evidence="3">
    <location>
        <begin position="29"/>
        <end position="192"/>
    </location>
</feature>
<keyword evidence="5" id="KW-1185">Reference proteome</keyword>
<dbReference type="Gene3D" id="3.90.550.10">
    <property type="entry name" value="Spore Coat Polysaccharide Biosynthesis Protein SpsA, Chain A"/>
    <property type="match status" value="1"/>
</dbReference>
<evidence type="ECO:0000313" key="5">
    <source>
        <dbReference type="Proteomes" id="UP000315439"/>
    </source>
</evidence>
<dbReference type="RefSeq" id="WP_142933728.1">
    <property type="nucleotide sequence ID" value="NZ_ML660169.1"/>
</dbReference>
<dbReference type="PANTHER" id="PTHR43777:SF1">
    <property type="entry name" value="MOLYBDENUM COFACTOR CYTIDYLYLTRANSFERASE"/>
    <property type="match status" value="1"/>
</dbReference>
<dbReference type="InterPro" id="IPR029044">
    <property type="entry name" value="Nucleotide-diphossugar_trans"/>
</dbReference>
<sequence length="259" mass="28827">MNSSLKPISELRSETSKHSQQSPTLNLACAIIAAGNSSRLGQAKQLVVQNGQSLLNKAAMLATAISRNVSCVLGFRAEVFCKEIETLNVKPILNQNWQQGMGSSIATCVNSLSDDTNGVMILLCDQWALTPVDLQALTTQWQKTPDKIVAANYYDHKHKKMVMGAPAIFPRSFFSELTELRETGARKLLMRHESDVEKVKIDNAAFDLDIPADFKHFNLVNKKLNTAKNQLSNQNKSLQKKHYQNKPSKNNQWVIEGST</sequence>
<organism evidence="4 5">
    <name type="scientific">Aliikangiella coralliicola</name>
    <dbReference type="NCBI Taxonomy" id="2592383"/>
    <lineage>
        <taxon>Bacteria</taxon>
        <taxon>Pseudomonadati</taxon>
        <taxon>Pseudomonadota</taxon>
        <taxon>Gammaproteobacteria</taxon>
        <taxon>Oceanospirillales</taxon>
        <taxon>Pleioneaceae</taxon>
        <taxon>Aliikangiella</taxon>
    </lineage>
</organism>
<protein>
    <submittedName>
        <fullName evidence="4">Nucleotidyltransferase family protein</fullName>
    </submittedName>
</protein>
<keyword evidence="4" id="KW-0808">Transferase</keyword>
<evidence type="ECO:0000256" key="2">
    <source>
        <dbReference type="SAM" id="MobiDB-lite"/>
    </source>
</evidence>
<dbReference type="SUPFAM" id="SSF53448">
    <property type="entry name" value="Nucleotide-diphospho-sugar transferases"/>
    <property type="match status" value="1"/>
</dbReference>
<dbReference type="AlphaFoldDB" id="A0A545U6F5"/>
<evidence type="ECO:0000259" key="3">
    <source>
        <dbReference type="Pfam" id="PF12804"/>
    </source>
</evidence>
<dbReference type="EMBL" id="VIKS01000013">
    <property type="protein sequence ID" value="TQV85046.1"/>
    <property type="molecule type" value="Genomic_DNA"/>
</dbReference>
<reference evidence="4 5" key="1">
    <citation type="submission" date="2019-07" db="EMBL/GenBank/DDBJ databases">
        <title>Draft genome for Aliikangiella sp. M105.</title>
        <authorList>
            <person name="Wang G."/>
        </authorList>
    </citation>
    <scope>NUCLEOTIDE SEQUENCE [LARGE SCALE GENOMIC DNA]</scope>
    <source>
        <strain evidence="4 5">M105</strain>
    </source>
</reference>
<accession>A0A545U6F5</accession>
<dbReference type="PANTHER" id="PTHR43777">
    <property type="entry name" value="MOLYBDENUM COFACTOR CYTIDYLYLTRANSFERASE"/>
    <property type="match status" value="1"/>
</dbReference>
<dbReference type="GO" id="GO:0016779">
    <property type="term" value="F:nucleotidyltransferase activity"/>
    <property type="evidence" value="ECO:0007669"/>
    <property type="project" value="UniProtKB-ARBA"/>
</dbReference>
<dbReference type="CDD" id="cd04182">
    <property type="entry name" value="GT_2_like_f"/>
    <property type="match status" value="1"/>
</dbReference>
<evidence type="ECO:0000256" key="1">
    <source>
        <dbReference type="ARBA" id="ARBA00022842"/>
    </source>
</evidence>
<name>A0A545U6F5_9GAMM</name>
<gene>
    <name evidence="4" type="ORF">FLL46_21910</name>
</gene>
<dbReference type="InterPro" id="IPR025877">
    <property type="entry name" value="MobA-like_NTP_Trfase"/>
</dbReference>